<evidence type="ECO:0008006" key="8">
    <source>
        <dbReference type="Google" id="ProtNLM"/>
    </source>
</evidence>
<dbReference type="Proteomes" id="UP000007590">
    <property type="component" value="Chromosome"/>
</dbReference>
<keyword evidence="7" id="KW-1185">Reference proteome</keyword>
<dbReference type="InterPro" id="IPR003798">
    <property type="entry name" value="DNA_recombination_RmuC"/>
</dbReference>
<evidence type="ECO:0000313" key="6">
    <source>
        <dbReference type="EMBL" id="AFD08889.1"/>
    </source>
</evidence>
<dbReference type="OrthoDB" id="370725at2"/>
<dbReference type="PANTHER" id="PTHR30563:SF0">
    <property type="entry name" value="DNA RECOMBINATION PROTEIN RMUC"/>
    <property type="match status" value="1"/>
</dbReference>
<feature type="coiled-coil region" evidence="5">
    <location>
        <begin position="36"/>
        <end position="109"/>
    </location>
</feature>
<dbReference type="KEGG" id="scn:Solca_3894"/>
<evidence type="ECO:0000256" key="4">
    <source>
        <dbReference type="ARBA" id="ARBA00023172"/>
    </source>
</evidence>
<dbReference type="HOGENOM" id="CLU_024057_0_1_10"/>
<evidence type="ECO:0000256" key="3">
    <source>
        <dbReference type="ARBA" id="ARBA00023054"/>
    </source>
</evidence>
<dbReference type="EMBL" id="CP003349">
    <property type="protein sequence ID" value="AFD08889.1"/>
    <property type="molecule type" value="Genomic_DNA"/>
</dbReference>
<dbReference type="RefSeq" id="WP_014682112.1">
    <property type="nucleotide sequence ID" value="NC_017770.1"/>
</dbReference>
<dbReference type="AlphaFoldDB" id="H8KLK2"/>
<keyword evidence="4" id="KW-0233">DNA recombination</keyword>
<comment type="function">
    <text evidence="1">Involved in DNA recombination.</text>
</comment>
<dbReference type="Pfam" id="PF02646">
    <property type="entry name" value="RmuC"/>
    <property type="match status" value="1"/>
</dbReference>
<dbReference type="eggNOG" id="COG1322">
    <property type="taxonomic scope" value="Bacteria"/>
</dbReference>
<keyword evidence="3 5" id="KW-0175">Coiled coil</keyword>
<reference evidence="6" key="1">
    <citation type="submission" date="2012-02" db="EMBL/GenBank/DDBJ databases">
        <title>The complete genome of Solitalea canadensis DSM 3403.</title>
        <authorList>
            <consortium name="US DOE Joint Genome Institute (JGI-PGF)"/>
            <person name="Lucas S."/>
            <person name="Copeland A."/>
            <person name="Lapidus A."/>
            <person name="Glavina del Rio T."/>
            <person name="Dalin E."/>
            <person name="Tice H."/>
            <person name="Bruce D."/>
            <person name="Goodwin L."/>
            <person name="Pitluck S."/>
            <person name="Peters L."/>
            <person name="Ovchinnikova G."/>
            <person name="Lu M."/>
            <person name="Kyrpides N."/>
            <person name="Mavromatis K."/>
            <person name="Ivanova N."/>
            <person name="Brettin T."/>
            <person name="Detter J.C."/>
            <person name="Han C."/>
            <person name="Larimer F."/>
            <person name="Land M."/>
            <person name="Hauser L."/>
            <person name="Markowitz V."/>
            <person name="Cheng J.-F."/>
            <person name="Hugenholtz P."/>
            <person name="Woyke T."/>
            <person name="Wu D."/>
            <person name="Spring S."/>
            <person name="Schroeder M."/>
            <person name="Kopitz M."/>
            <person name="Brambilla E."/>
            <person name="Klenk H.-P."/>
            <person name="Eisen J.A."/>
        </authorList>
    </citation>
    <scope>NUCLEOTIDE SEQUENCE</scope>
    <source>
        <strain evidence="6">DSM 3403</strain>
    </source>
</reference>
<sequence>MDITTISIGLATGAFGGFLAARIISNKQLHLLNIDKSKLEERERLAQVELVALKTQSKQEQASLYTELDKERHEVRVLSVELARLRENLNSQLQRVDEQRQDIEEIQKKFALQFENIAGKLLEEKSQKFTDQNQKNLDQLLHPLKEKIDAFEKKVETAYDQELRDKISLKEEVKKLFDLNSKISEEANNLARALKSDTKKQGNWGEFILERVLERSGLIEGESYTSQAKKMGLSGTDGNRYHPDIIIHLPENKHLVIDSKVSLLAYEQWVNAENDEDSDRFKKSHLNSLRNHVIELSNKNYSQLNGLNTPEFVLLFVPIESSFSVAVQADHDLFGYAWDKKVVIVSPSTLLATLRTVASIWKQEKQNRNVMEIARLSGDMYDKFVGFITDMEQIDKNLRQSRESYDKAINKLSNGRGSLTVTAEKLKKLGAKTGKQLDEKYLLVNGGDELSE</sequence>
<evidence type="ECO:0000256" key="5">
    <source>
        <dbReference type="SAM" id="Coils"/>
    </source>
</evidence>
<accession>H8KLK2</accession>
<proteinExistence type="inferred from homology"/>
<comment type="similarity">
    <text evidence="2">Belongs to the RmuC family.</text>
</comment>
<evidence type="ECO:0000256" key="2">
    <source>
        <dbReference type="ARBA" id="ARBA00009840"/>
    </source>
</evidence>
<organism evidence="6 7">
    <name type="scientific">Solitalea canadensis (strain ATCC 29591 / DSM 3403 / JCM 21819 / LMG 8368 / NBRC 15130 / NCIMB 12057 / USAM 9D)</name>
    <name type="common">Flexibacter canadensis</name>
    <dbReference type="NCBI Taxonomy" id="929556"/>
    <lineage>
        <taxon>Bacteria</taxon>
        <taxon>Pseudomonadati</taxon>
        <taxon>Bacteroidota</taxon>
        <taxon>Sphingobacteriia</taxon>
        <taxon>Sphingobacteriales</taxon>
        <taxon>Sphingobacteriaceae</taxon>
        <taxon>Solitalea</taxon>
    </lineage>
</organism>
<dbReference type="PANTHER" id="PTHR30563">
    <property type="entry name" value="DNA RECOMBINATION PROTEIN RMUC"/>
    <property type="match status" value="1"/>
</dbReference>
<evidence type="ECO:0000313" key="7">
    <source>
        <dbReference type="Proteomes" id="UP000007590"/>
    </source>
</evidence>
<gene>
    <name evidence="6" type="ordered locus">Solca_3894</name>
</gene>
<protein>
    <recommendedName>
        <fullName evidence="8">DNA recombination protein RmuC</fullName>
    </recommendedName>
</protein>
<evidence type="ECO:0000256" key="1">
    <source>
        <dbReference type="ARBA" id="ARBA00003416"/>
    </source>
</evidence>
<name>H8KLK2_SOLCM</name>
<dbReference type="GO" id="GO:0006310">
    <property type="term" value="P:DNA recombination"/>
    <property type="evidence" value="ECO:0007669"/>
    <property type="project" value="UniProtKB-KW"/>
</dbReference>